<dbReference type="Gene3D" id="3.40.190.290">
    <property type="match status" value="1"/>
</dbReference>
<evidence type="ECO:0000256" key="4">
    <source>
        <dbReference type="ARBA" id="ARBA00023163"/>
    </source>
</evidence>
<keyword evidence="7" id="KW-1185">Reference proteome</keyword>
<dbReference type="PANTHER" id="PTHR30346:SF31">
    <property type="entry name" value="LYSR SUBSTRATE-BINDING"/>
    <property type="match status" value="1"/>
</dbReference>
<evidence type="ECO:0000313" key="6">
    <source>
        <dbReference type="EMBL" id="TFJ94275.1"/>
    </source>
</evidence>
<dbReference type="InterPro" id="IPR036390">
    <property type="entry name" value="WH_DNA-bd_sf"/>
</dbReference>
<gene>
    <name evidence="6" type="ORF">E4U82_03190</name>
</gene>
<dbReference type="CDD" id="cd05466">
    <property type="entry name" value="PBP2_LTTR_substrate"/>
    <property type="match status" value="1"/>
</dbReference>
<evidence type="ECO:0000256" key="2">
    <source>
        <dbReference type="ARBA" id="ARBA00023015"/>
    </source>
</evidence>
<dbReference type="OrthoDB" id="9803735at2"/>
<dbReference type="Pfam" id="PF00126">
    <property type="entry name" value="HTH_1"/>
    <property type="match status" value="1"/>
</dbReference>
<keyword evidence="4" id="KW-0804">Transcription</keyword>
<evidence type="ECO:0000256" key="1">
    <source>
        <dbReference type="ARBA" id="ARBA00009437"/>
    </source>
</evidence>
<feature type="domain" description="HTH lysR-type" evidence="5">
    <location>
        <begin position="4"/>
        <end position="61"/>
    </location>
</feature>
<dbReference type="Proteomes" id="UP000298484">
    <property type="component" value="Unassembled WGS sequence"/>
</dbReference>
<dbReference type="Gene3D" id="1.10.10.10">
    <property type="entry name" value="Winged helix-like DNA-binding domain superfamily/Winged helix DNA-binding domain"/>
    <property type="match status" value="1"/>
</dbReference>
<dbReference type="PRINTS" id="PR00039">
    <property type="entry name" value="HTHLYSR"/>
</dbReference>
<dbReference type="AlphaFoldDB" id="A0A4Y9AFR3"/>
<comment type="caution">
    <text evidence="6">The sequence shown here is derived from an EMBL/GenBank/DDBJ whole genome shotgun (WGS) entry which is preliminary data.</text>
</comment>
<comment type="similarity">
    <text evidence="1">Belongs to the LysR transcriptional regulatory family.</text>
</comment>
<dbReference type="GO" id="GO:0032993">
    <property type="term" value="C:protein-DNA complex"/>
    <property type="evidence" value="ECO:0007669"/>
    <property type="project" value="TreeGrafter"/>
</dbReference>
<dbReference type="EMBL" id="SRHY01000002">
    <property type="protein sequence ID" value="TFJ94275.1"/>
    <property type="molecule type" value="Genomic_DNA"/>
</dbReference>
<evidence type="ECO:0000256" key="3">
    <source>
        <dbReference type="ARBA" id="ARBA00023125"/>
    </source>
</evidence>
<name>A0A4Y9AFR3_9BACI</name>
<keyword evidence="3" id="KW-0238">DNA-binding</keyword>
<dbReference type="Pfam" id="PF03466">
    <property type="entry name" value="LysR_substrate"/>
    <property type="match status" value="1"/>
</dbReference>
<keyword evidence="2" id="KW-0805">Transcription regulation</keyword>
<dbReference type="InterPro" id="IPR036388">
    <property type="entry name" value="WH-like_DNA-bd_sf"/>
</dbReference>
<dbReference type="InterPro" id="IPR000847">
    <property type="entry name" value="LysR_HTH_N"/>
</dbReference>
<sequence>MDDMELRQLEYFIAVSKELHFSRAAERLNIAQPTLSQQIKILEDEVGIPLFDRIGKKTALTEAGKILLRHSERVFYEIEQAEAALRDLNGLQLGKLTIGSLLTCVSYLLPPAIARFKHLYPNVDLSVQGLRNGDIKKGVLENGLDMGISFLPIENADIASIPLFREELSLAVPANHPLANEEVVEMAALEHVPTVLLPGNYFLRQLIDSYCAELGITLQPTLEMTTLESLTQMVSEGIGMTILPAPYLSFLNNPRIVNVRLVNPTIERTIGFIYRKDKYMCTTTKTFMDQVMETSKVF</sequence>
<protein>
    <submittedName>
        <fullName evidence="6">LysR family transcriptional regulator</fullName>
    </submittedName>
</protein>
<dbReference type="GO" id="GO:0003700">
    <property type="term" value="F:DNA-binding transcription factor activity"/>
    <property type="evidence" value="ECO:0007669"/>
    <property type="project" value="InterPro"/>
</dbReference>
<reference evidence="6 7" key="1">
    <citation type="submission" date="2019-03" db="EMBL/GenBank/DDBJ databases">
        <title>Genome sequence of Lentibacillus salicampi ATCC BAA-719.</title>
        <authorList>
            <person name="Maclea K.S."/>
            <person name="Simoes Junior M."/>
        </authorList>
    </citation>
    <scope>NUCLEOTIDE SEQUENCE [LARGE SCALE GENOMIC DNA]</scope>
    <source>
        <strain evidence="6 7">ATCC BAA-719</strain>
    </source>
</reference>
<evidence type="ECO:0000313" key="7">
    <source>
        <dbReference type="Proteomes" id="UP000298484"/>
    </source>
</evidence>
<dbReference type="SUPFAM" id="SSF53850">
    <property type="entry name" value="Periplasmic binding protein-like II"/>
    <property type="match status" value="1"/>
</dbReference>
<accession>A0A4Y9AFR3</accession>
<dbReference type="SUPFAM" id="SSF46785">
    <property type="entry name" value="Winged helix' DNA-binding domain"/>
    <property type="match status" value="1"/>
</dbReference>
<dbReference type="PROSITE" id="PS50931">
    <property type="entry name" value="HTH_LYSR"/>
    <property type="match status" value="1"/>
</dbReference>
<evidence type="ECO:0000259" key="5">
    <source>
        <dbReference type="PROSITE" id="PS50931"/>
    </source>
</evidence>
<proteinExistence type="inferred from homology"/>
<dbReference type="PANTHER" id="PTHR30346">
    <property type="entry name" value="TRANSCRIPTIONAL DUAL REGULATOR HCAR-RELATED"/>
    <property type="match status" value="1"/>
</dbReference>
<dbReference type="InterPro" id="IPR005119">
    <property type="entry name" value="LysR_subst-bd"/>
</dbReference>
<dbReference type="FunFam" id="1.10.10.10:FF:000001">
    <property type="entry name" value="LysR family transcriptional regulator"/>
    <property type="match status" value="1"/>
</dbReference>
<organism evidence="6 7">
    <name type="scientific">Lentibacillus salicampi</name>
    <dbReference type="NCBI Taxonomy" id="175306"/>
    <lineage>
        <taxon>Bacteria</taxon>
        <taxon>Bacillati</taxon>
        <taxon>Bacillota</taxon>
        <taxon>Bacilli</taxon>
        <taxon>Bacillales</taxon>
        <taxon>Bacillaceae</taxon>
        <taxon>Lentibacillus</taxon>
    </lineage>
</organism>
<dbReference type="GO" id="GO:0003677">
    <property type="term" value="F:DNA binding"/>
    <property type="evidence" value="ECO:0007669"/>
    <property type="project" value="UniProtKB-KW"/>
</dbReference>
<dbReference type="RefSeq" id="WP_135108590.1">
    <property type="nucleotide sequence ID" value="NZ_SRHY01000002.1"/>
</dbReference>